<dbReference type="Gene3D" id="2.60.40.2180">
    <property type="match status" value="1"/>
</dbReference>
<proteinExistence type="predicted"/>
<evidence type="ECO:0000256" key="1">
    <source>
        <dbReference type="ARBA" id="ARBA00022729"/>
    </source>
</evidence>
<dbReference type="SUPFAM" id="SSF53474">
    <property type="entry name" value="alpha/beta-Hydrolases"/>
    <property type="match status" value="1"/>
</dbReference>
<dbReference type="Gene3D" id="3.40.50.1820">
    <property type="entry name" value="alpha/beta hydrolase"/>
    <property type="match status" value="1"/>
</dbReference>
<dbReference type="Pfam" id="PF18435">
    <property type="entry name" value="EstA_Ig_like"/>
    <property type="match status" value="1"/>
</dbReference>
<evidence type="ECO:0000256" key="2">
    <source>
        <dbReference type="SAM" id="SignalP"/>
    </source>
</evidence>
<dbReference type="AlphaFoldDB" id="A0A9X2PBW3"/>
<dbReference type="PANTHER" id="PTHR43037">
    <property type="entry name" value="UNNAMED PRODUCT-RELATED"/>
    <property type="match status" value="1"/>
</dbReference>
<dbReference type="InterPro" id="IPR001375">
    <property type="entry name" value="Peptidase_S9_cat"/>
</dbReference>
<sequence length="439" mass="48744">MKKYFLFLLFAALLVHFSSNTALAHANEKQINASTSPGEYRWVVEGFDWGPAINKVILSLDETVKETSAANYQVFATRSLEGAQIPDESASGNRDVVYAYVSDENGNRLSEGGYITLVLAVSPVMPIGSAFQYTRINNRGSNYWVDYKMTIVHTKTGHVWNRPIGKVMPMVDQFDLTKTFQYENGLNLSYASFAPKNPSAKAPLLIWLHGGGEGGNDPTIALLGNKAANYASPEIQVLFGGAYVLVPQAPTFWMQAAEGMTRGKDNDIYNEAVFALIQDYVSKNPGIDPKRIYVGGCSNGGYMSLKLILEHPDYFAAAYISALAYSNEFISDAQVQKIKNVPMWFIHSKDDGTTKPEETVVPLYKRLKQAGAKNVILSYYDHVTDITGFYGGENYRYNGHWSWIYSHANTARTDLDGSPVILNGRPVTIMEWLAAQKKK</sequence>
<feature type="domain" description="Peptidase S9 prolyl oligopeptidase catalytic" evidence="3">
    <location>
        <begin position="278"/>
        <end position="322"/>
    </location>
</feature>
<dbReference type="RefSeq" id="WP_258424616.1">
    <property type="nucleotide sequence ID" value="NZ_JANSUY010000019.1"/>
</dbReference>
<dbReference type="InterPro" id="IPR050955">
    <property type="entry name" value="Plant_Biomass_Hydrol_Est"/>
</dbReference>
<dbReference type="PANTHER" id="PTHR43037:SF1">
    <property type="entry name" value="BLL1128 PROTEIN"/>
    <property type="match status" value="1"/>
</dbReference>
<dbReference type="Pfam" id="PF00326">
    <property type="entry name" value="Peptidase_S9"/>
    <property type="match status" value="1"/>
</dbReference>
<evidence type="ECO:0000313" key="6">
    <source>
        <dbReference type="Proteomes" id="UP001142175"/>
    </source>
</evidence>
<dbReference type="GO" id="GO:0008236">
    <property type="term" value="F:serine-type peptidase activity"/>
    <property type="evidence" value="ECO:0007669"/>
    <property type="project" value="InterPro"/>
</dbReference>
<feature type="signal peptide" evidence="2">
    <location>
        <begin position="1"/>
        <end position="24"/>
    </location>
</feature>
<evidence type="ECO:0000259" key="3">
    <source>
        <dbReference type="Pfam" id="PF00326"/>
    </source>
</evidence>
<accession>A0A9X2PBW3</accession>
<dbReference type="GO" id="GO:0006508">
    <property type="term" value="P:proteolysis"/>
    <property type="evidence" value="ECO:0007669"/>
    <property type="project" value="InterPro"/>
</dbReference>
<feature type="domain" description="Esterase Ig-like N-terminal" evidence="4">
    <location>
        <begin position="40"/>
        <end position="156"/>
    </location>
</feature>
<dbReference type="InterPro" id="IPR041172">
    <property type="entry name" value="EstA_Ig-like_N"/>
</dbReference>
<comment type="caution">
    <text evidence="5">The sequence shown here is derived from an EMBL/GenBank/DDBJ whole genome shotgun (WGS) entry which is preliminary data.</text>
</comment>
<gene>
    <name evidence="5" type="ORF">NU887_17170</name>
</gene>
<evidence type="ECO:0000259" key="4">
    <source>
        <dbReference type="Pfam" id="PF18435"/>
    </source>
</evidence>
<keyword evidence="1 2" id="KW-0732">Signal</keyword>
<dbReference type="InterPro" id="IPR029058">
    <property type="entry name" value="AB_hydrolase_fold"/>
</dbReference>
<reference evidence="5" key="1">
    <citation type="submission" date="2022-08" db="EMBL/GenBank/DDBJ databases">
        <authorList>
            <person name="Zhang D."/>
        </authorList>
    </citation>
    <scope>NUCLEOTIDE SEQUENCE</scope>
    <source>
        <strain evidence="5">XJ19-11</strain>
    </source>
</reference>
<protein>
    <submittedName>
        <fullName evidence="5">Prolyl oligopeptidase family serine peptidase</fullName>
    </submittedName>
</protein>
<name>A0A9X2PBW3_9BACT</name>
<organism evidence="5 6">
    <name type="scientific">Aquiflexum gelatinilyticum</name>
    <dbReference type="NCBI Taxonomy" id="2961943"/>
    <lineage>
        <taxon>Bacteria</taxon>
        <taxon>Pseudomonadati</taxon>
        <taxon>Bacteroidota</taxon>
        <taxon>Cytophagia</taxon>
        <taxon>Cytophagales</taxon>
        <taxon>Cyclobacteriaceae</taxon>
        <taxon>Aquiflexum</taxon>
    </lineage>
</organism>
<feature type="chain" id="PRO_5040835188" evidence="2">
    <location>
        <begin position="25"/>
        <end position="439"/>
    </location>
</feature>
<keyword evidence="6" id="KW-1185">Reference proteome</keyword>
<evidence type="ECO:0000313" key="5">
    <source>
        <dbReference type="EMBL" id="MCR9016769.1"/>
    </source>
</evidence>
<dbReference type="EMBL" id="JANSUY010000019">
    <property type="protein sequence ID" value="MCR9016769.1"/>
    <property type="molecule type" value="Genomic_DNA"/>
</dbReference>
<dbReference type="Proteomes" id="UP001142175">
    <property type="component" value="Unassembled WGS sequence"/>
</dbReference>